<accession>A0ABX2H1J8</accession>
<evidence type="ECO:0000313" key="10">
    <source>
        <dbReference type="Proteomes" id="UP000821846"/>
    </source>
</evidence>
<feature type="chain" id="PRO_5045971957" description="NlpC/P60 domain-containing protein" evidence="7">
    <location>
        <begin position="24"/>
        <end position="625"/>
    </location>
</feature>
<organism evidence="9 10">
    <name type="scientific">Faecalicatena fissicatena</name>
    <dbReference type="NCBI Taxonomy" id="290055"/>
    <lineage>
        <taxon>Bacteria</taxon>
        <taxon>Bacillati</taxon>
        <taxon>Bacillota</taxon>
        <taxon>Clostridia</taxon>
        <taxon>Lachnospirales</taxon>
        <taxon>Lachnospiraceae</taxon>
        <taxon>Faecalicatena</taxon>
    </lineage>
</organism>
<comment type="caution">
    <text evidence="9">The sequence shown here is derived from an EMBL/GenBank/DDBJ whole genome shotgun (WGS) entry which is preliminary data.</text>
</comment>
<evidence type="ECO:0000256" key="6">
    <source>
        <dbReference type="PROSITE-ProRule" id="PRU00591"/>
    </source>
</evidence>
<evidence type="ECO:0000313" key="9">
    <source>
        <dbReference type="EMBL" id="NSG31043.1"/>
    </source>
</evidence>
<keyword evidence="2" id="KW-0645">Protease</keyword>
<evidence type="ECO:0000259" key="8">
    <source>
        <dbReference type="PROSITE" id="PS51935"/>
    </source>
</evidence>
<dbReference type="PROSITE" id="PS51170">
    <property type="entry name" value="CW"/>
    <property type="match status" value="3"/>
</dbReference>
<dbReference type="Pfam" id="PF19085">
    <property type="entry name" value="Choline_bind_2"/>
    <property type="match status" value="2"/>
</dbReference>
<evidence type="ECO:0000256" key="1">
    <source>
        <dbReference type="ARBA" id="ARBA00007074"/>
    </source>
</evidence>
<comment type="similarity">
    <text evidence="1">Belongs to the peptidase C40 family.</text>
</comment>
<feature type="domain" description="NlpC/P60" evidence="8">
    <location>
        <begin position="495"/>
        <end position="625"/>
    </location>
</feature>
<dbReference type="InterPro" id="IPR038765">
    <property type="entry name" value="Papain-like_cys_pep_sf"/>
</dbReference>
<evidence type="ECO:0000256" key="5">
    <source>
        <dbReference type="ARBA" id="ARBA00022807"/>
    </source>
</evidence>
<dbReference type="PANTHER" id="PTHR47053:SF1">
    <property type="entry name" value="MUREIN DD-ENDOPEPTIDASE MEPH-RELATED"/>
    <property type="match status" value="1"/>
</dbReference>
<protein>
    <recommendedName>
        <fullName evidence="8">NlpC/P60 domain-containing protein</fullName>
    </recommendedName>
</protein>
<dbReference type="Pfam" id="PF01473">
    <property type="entry name" value="Choline_bind_1"/>
    <property type="match status" value="3"/>
</dbReference>
<reference evidence="9 10" key="1">
    <citation type="journal article" date="2020" name="Cell Host Microbe">
        <title>Functional and Genomic Variation between Human-Derived Isolates of Lachnospiraceae Reveals Inter- and Intra-Species Diversity.</title>
        <authorList>
            <person name="Sorbara M.T."/>
            <person name="Littmann E.R."/>
            <person name="Fontana E."/>
            <person name="Moody T.U."/>
            <person name="Kohout C.E."/>
            <person name="Gjonbalaj M."/>
            <person name="Eaton V."/>
            <person name="Seok R."/>
            <person name="Leiner I.M."/>
            <person name="Pamer E.G."/>
        </authorList>
    </citation>
    <scope>NUCLEOTIDE SEQUENCE [LARGE SCALE GENOMIC DNA]</scope>
    <source>
        <strain evidence="9 10">MSK.14.16</strain>
    </source>
</reference>
<dbReference type="Pfam" id="PF19127">
    <property type="entry name" value="Choline_bind_3"/>
    <property type="match status" value="3"/>
</dbReference>
<dbReference type="InterPro" id="IPR018337">
    <property type="entry name" value="Cell_wall/Cho-bd_repeat"/>
</dbReference>
<dbReference type="PANTHER" id="PTHR47053">
    <property type="entry name" value="MUREIN DD-ENDOPEPTIDASE MEPH-RELATED"/>
    <property type="match status" value="1"/>
</dbReference>
<keyword evidence="7" id="KW-0732">Signal</keyword>
<keyword evidence="3" id="KW-0677">Repeat</keyword>
<keyword evidence="4" id="KW-0378">Hydrolase</keyword>
<feature type="repeat" description="Cell wall-binding" evidence="6">
    <location>
        <begin position="66"/>
        <end position="85"/>
    </location>
</feature>
<dbReference type="SUPFAM" id="SSF54001">
    <property type="entry name" value="Cysteine proteinases"/>
    <property type="match status" value="1"/>
</dbReference>
<dbReference type="Pfam" id="PF00877">
    <property type="entry name" value="NLPC_P60"/>
    <property type="match status" value="1"/>
</dbReference>
<dbReference type="RefSeq" id="WP_173866844.1">
    <property type="nucleotide sequence ID" value="NZ_JAAWUU010000055.1"/>
</dbReference>
<name>A0ABX2H1J8_9FIRM</name>
<gene>
    <name evidence="9" type="ORF">HFM93_12365</name>
</gene>
<dbReference type="PROSITE" id="PS51935">
    <property type="entry name" value="NLPC_P60"/>
    <property type="match status" value="1"/>
</dbReference>
<feature type="signal peptide" evidence="7">
    <location>
        <begin position="1"/>
        <end position="23"/>
    </location>
</feature>
<evidence type="ECO:0000256" key="7">
    <source>
        <dbReference type="SAM" id="SignalP"/>
    </source>
</evidence>
<keyword evidence="5" id="KW-0788">Thiol protease</keyword>
<dbReference type="Gene3D" id="3.90.1720.10">
    <property type="entry name" value="endopeptidase domain like (from Nostoc punctiforme)"/>
    <property type="match status" value="1"/>
</dbReference>
<sequence>MKKQIIVTMLLAAALGTVSPSMKAEAKWRADANGRWYTIKAAPGYAVGWKQIGKYTYYFEKNKYAVTGWKLIDKKWYYFDIKGRLLANRWVDGYYLSADGSMAASTVITSGDQSYTIDANGNIVRDPSSADGSDILIPGVTENKNTWVENDGKYYYYNYKGKLAKGWLRIRDKTYYLNTETGERYSGWLKYNGKYYYFDAETGLMLKGWNKIGNYTYFFKTDGSAPRKWKKIKGKYYYFGKKGRMYTNRIISKKYYVNAAGERTYGFAQIGADTYYFHPTTGKMMTGWVLVGSKYYYFDANGKMVTDTWIGKRYLKSNGQMAKSCWVGAYYINKKGNRTRKTRSTGIWTQKGKTYFLDSNYQKAKNQWVVSASGRYYYTDENGIVLTNQWVGNYYVGETGARVTSQKLQIDDKTYYFTSDGSKATGIVTLNGKTYLFDRNGVMVTGWYNNSVATFYFLPTTGEMVKSQIMIIDNVFYSFDANGYMTDQNASDSDLTFGSKIAAYATQFIGNPYVYGGTSLTNGADCSGFTQSVMSHFGIKIPRTADQQAIGYDGTTTKYATAKIISINNIQPGDLVFYYQPISHVGLYIGNGLIVHASTEAAYPVGGIKTSPFDFATIRAIVRYW</sequence>
<evidence type="ECO:0000256" key="2">
    <source>
        <dbReference type="ARBA" id="ARBA00022670"/>
    </source>
</evidence>
<dbReference type="SUPFAM" id="SSF69360">
    <property type="entry name" value="Cell wall binding repeat"/>
    <property type="match status" value="3"/>
</dbReference>
<dbReference type="InterPro" id="IPR051202">
    <property type="entry name" value="Peptidase_C40"/>
</dbReference>
<dbReference type="Proteomes" id="UP000821846">
    <property type="component" value="Unassembled WGS sequence"/>
</dbReference>
<proteinExistence type="inferred from homology"/>
<evidence type="ECO:0000256" key="3">
    <source>
        <dbReference type="ARBA" id="ARBA00022737"/>
    </source>
</evidence>
<feature type="repeat" description="Cell wall-binding" evidence="6">
    <location>
        <begin position="285"/>
        <end position="304"/>
    </location>
</feature>
<dbReference type="InterPro" id="IPR000064">
    <property type="entry name" value="NLP_P60_dom"/>
</dbReference>
<keyword evidence="10" id="KW-1185">Reference proteome</keyword>
<feature type="repeat" description="Cell wall-binding" evidence="6">
    <location>
        <begin position="424"/>
        <end position="443"/>
    </location>
</feature>
<dbReference type="EMBL" id="JAAWUZ010000056">
    <property type="protein sequence ID" value="NSG31043.1"/>
    <property type="molecule type" value="Genomic_DNA"/>
</dbReference>
<evidence type="ECO:0000256" key="4">
    <source>
        <dbReference type="ARBA" id="ARBA00022801"/>
    </source>
</evidence>
<dbReference type="Gene3D" id="2.10.270.10">
    <property type="entry name" value="Cholin Binding"/>
    <property type="match status" value="5"/>
</dbReference>